<dbReference type="Proteomes" id="UP001500791">
    <property type="component" value="Unassembled WGS sequence"/>
</dbReference>
<proteinExistence type="predicted"/>
<keyword evidence="2" id="KW-1185">Reference proteome</keyword>
<evidence type="ECO:0000313" key="1">
    <source>
        <dbReference type="EMBL" id="GAA0399344.1"/>
    </source>
</evidence>
<reference evidence="2" key="1">
    <citation type="journal article" date="2019" name="Int. J. Syst. Evol. Microbiol.">
        <title>The Global Catalogue of Microorganisms (GCM) 10K type strain sequencing project: providing services to taxonomists for standard genome sequencing and annotation.</title>
        <authorList>
            <consortium name="The Broad Institute Genomics Platform"/>
            <consortium name="The Broad Institute Genome Sequencing Center for Infectious Disease"/>
            <person name="Wu L."/>
            <person name="Ma J."/>
        </authorList>
    </citation>
    <scope>NUCLEOTIDE SEQUENCE [LARGE SCALE GENOMIC DNA]</scope>
    <source>
        <strain evidence="2">JCM 13476</strain>
    </source>
</reference>
<accession>A0ABP3IGE8</accession>
<dbReference type="EMBL" id="BAAAEJ010000009">
    <property type="protein sequence ID" value="GAA0399344.1"/>
    <property type="molecule type" value="Genomic_DNA"/>
</dbReference>
<sequence length="169" mass="19026">MSKGGGPALWIKRVEGGDHEVREGRRMIIASRDEAILAVSCRDLADQRLFERILLGVDPQLGEIFIEETVKRRPVHDLVAPGAGGEQPYRPVESYLMGVEPTIRRQPTEDCDSSGEASVTKAACKARQLNDRFLGRRWRLHRRKQGLDVRVELMEFPSSGLARHSRKLG</sequence>
<evidence type="ECO:0000313" key="2">
    <source>
        <dbReference type="Proteomes" id="UP001500791"/>
    </source>
</evidence>
<comment type="caution">
    <text evidence="1">The sequence shown here is derived from an EMBL/GenBank/DDBJ whole genome shotgun (WGS) entry which is preliminary data.</text>
</comment>
<gene>
    <name evidence="1" type="ORF">GCM10009093_27360</name>
</gene>
<organism evidence="1 2">
    <name type="scientific">Brevundimonas terrae</name>
    <dbReference type="NCBI Taxonomy" id="363631"/>
    <lineage>
        <taxon>Bacteria</taxon>
        <taxon>Pseudomonadati</taxon>
        <taxon>Pseudomonadota</taxon>
        <taxon>Alphaproteobacteria</taxon>
        <taxon>Caulobacterales</taxon>
        <taxon>Caulobacteraceae</taxon>
        <taxon>Brevundimonas</taxon>
    </lineage>
</organism>
<protein>
    <submittedName>
        <fullName evidence="1">Uncharacterized protein</fullName>
    </submittedName>
</protein>
<name>A0ABP3IGE8_9CAUL</name>